<dbReference type="KEGG" id="smaz:LH19_05045"/>
<gene>
    <name evidence="6" type="ORF">ATM17_05005</name>
</gene>
<dbReference type="PROSITE" id="PS01081">
    <property type="entry name" value="HTH_TETR_1"/>
    <property type="match status" value="1"/>
</dbReference>
<dbReference type="InterPro" id="IPR036271">
    <property type="entry name" value="Tet_transcr_reg_TetR-rel_C_sf"/>
</dbReference>
<keyword evidence="1" id="KW-0805">Transcription regulation</keyword>
<dbReference type="PANTHER" id="PTHR47506:SF3">
    <property type="entry name" value="HTH-TYPE TRANSCRIPTIONAL REGULATOR LMRA"/>
    <property type="match status" value="1"/>
</dbReference>
<dbReference type="PROSITE" id="PS50977">
    <property type="entry name" value="HTH_TETR_2"/>
    <property type="match status" value="1"/>
</dbReference>
<evidence type="ECO:0000259" key="5">
    <source>
        <dbReference type="PROSITE" id="PS50977"/>
    </source>
</evidence>
<keyword evidence="2 4" id="KW-0238">DNA-binding</keyword>
<evidence type="ECO:0000313" key="6">
    <source>
        <dbReference type="EMBL" id="AMU88402.1"/>
    </source>
</evidence>
<evidence type="ECO:0000313" key="7">
    <source>
        <dbReference type="Proteomes" id="UP000076088"/>
    </source>
</evidence>
<dbReference type="PRINTS" id="PR00455">
    <property type="entry name" value="HTHTETR"/>
</dbReference>
<evidence type="ECO:0000256" key="1">
    <source>
        <dbReference type="ARBA" id="ARBA00023015"/>
    </source>
</evidence>
<proteinExistence type="predicted"/>
<keyword evidence="7" id="KW-1185">Reference proteome</keyword>
<dbReference type="Proteomes" id="UP000076088">
    <property type="component" value="Chromosome"/>
</dbReference>
<evidence type="ECO:0000256" key="4">
    <source>
        <dbReference type="PROSITE-ProRule" id="PRU00335"/>
    </source>
</evidence>
<dbReference type="SUPFAM" id="SSF48498">
    <property type="entry name" value="Tetracyclin repressor-like, C-terminal domain"/>
    <property type="match status" value="1"/>
</dbReference>
<dbReference type="AlphaFoldDB" id="A0AAC8YYG1"/>
<dbReference type="InterPro" id="IPR023772">
    <property type="entry name" value="DNA-bd_HTH_TetR-type_CS"/>
</dbReference>
<reference evidence="6 7" key="2">
    <citation type="journal article" date="2016" name="Genome Announc.">
        <title>Complete Genome Sequence of Sphingopyxis macrogoltabida Strain 203N (NBRC 111659), a Polyethylene Glycol Degrader.</title>
        <authorList>
            <person name="Ohtsubo Y."/>
            <person name="Nonoyama S."/>
            <person name="Nagata Y."/>
            <person name="Numata M."/>
            <person name="Tsuchikane K."/>
            <person name="Hosoyama A."/>
            <person name="Yamazoe A."/>
            <person name="Tsuda M."/>
            <person name="Fujita N."/>
            <person name="Kawai F."/>
        </authorList>
    </citation>
    <scope>NUCLEOTIDE SEQUENCE [LARGE SCALE GENOMIC DNA]</scope>
    <source>
        <strain evidence="6 7">203N</strain>
    </source>
</reference>
<feature type="DNA-binding region" description="H-T-H motif" evidence="4">
    <location>
        <begin position="27"/>
        <end position="46"/>
    </location>
</feature>
<dbReference type="InterPro" id="IPR054156">
    <property type="entry name" value="YxaF_TetR_C"/>
</dbReference>
<dbReference type="RefSeq" id="WP_054725342.1">
    <property type="nucleotide sequence ID" value="NZ_CP009429.1"/>
</dbReference>
<name>A0AAC8YYG1_SPHMC</name>
<accession>A0AAC8YYG1</accession>
<sequence>MNAADTRHRILMTAMELFWEKGYGSTSIADILSRSQVHSGSLYHFFPGKQDVLVGVLEMYRDGIGEMLLAPNWEGVDDPIDKIFALLAGYRTHLIVTDCTYGCPIGSLALEIHEPDPVVRELMAANFTNWSTAIAGCFDAAADRLPPGSDAKALGEFVLTVMEGAVMQARTYRDIGYFDRNIAVLRDYVTTLLAAAKRDSFA</sequence>
<dbReference type="InterPro" id="IPR009057">
    <property type="entry name" value="Homeodomain-like_sf"/>
</dbReference>
<dbReference type="SUPFAM" id="SSF46689">
    <property type="entry name" value="Homeodomain-like"/>
    <property type="match status" value="1"/>
</dbReference>
<dbReference type="PANTHER" id="PTHR47506">
    <property type="entry name" value="TRANSCRIPTIONAL REGULATORY PROTEIN"/>
    <property type="match status" value="1"/>
</dbReference>
<evidence type="ECO:0000256" key="3">
    <source>
        <dbReference type="ARBA" id="ARBA00023163"/>
    </source>
</evidence>
<dbReference type="EMBL" id="CP013344">
    <property type="protein sequence ID" value="AMU88402.1"/>
    <property type="molecule type" value="Genomic_DNA"/>
</dbReference>
<dbReference type="Gene3D" id="1.10.357.10">
    <property type="entry name" value="Tetracycline Repressor, domain 2"/>
    <property type="match status" value="1"/>
</dbReference>
<dbReference type="Pfam" id="PF00440">
    <property type="entry name" value="TetR_N"/>
    <property type="match status" value="1"/>
</dbReference>
<dbReference type="GO" id="GO:0003677">
    <property type="term" value="F:DNA binding"/>
    <property type="evidence" value="ECO:0007669"/>
    <property type="project" value="UniProtKB-UniRule"/>
</dbReference>
<keyword evidence="3" id="KW-0804">Transcription</keyword>
<dbReference type="InterPro" id="IPR001647">
    <property type="entry name" value="HTH_TetR"/>
</dbReference>
<organism evidence="6 7">
    <name type="scientific">Sphingopyxis macrogoltabida</name>
    <name type="common">Sphingomonas macrogoltabidus</name>
    <dbReference type="NCBI Taxonomy" id="33050"/>
    <lineage>
        <taxon>Bacteria</taxon>
        <taxon>Pseudomonadati</taxon>
        <taxon>Pseudomonadota</taxon>
        <taxon>Alphaproteobacteria</taxon>
        <taxon>Sphingomonadales</taxon>
        <taxon>Sphingomonadaceae</taxon>
        <taxon>Sphingopyxis</taxon>
    </lineage>
</organism>
<dbReference type="Pfam" id="PF21993">
    <property type="entry name" value="TetR_C_13_2"/>
    <property type="match status" value="1"/>
</dbReference>
<protein>
    <submittedName>
        <fullName evidence="6">TetR family transcriptional regulator</fullName>
    </submittedName>
</protein>
<feature type="domain" description="HTH tetR-type" evidence="5">
    <location>
        <begin position="4"/>
        <end position="64"/>
    </location>
</feature>
<evidence type="ECO:0000256" key="2">
    <source>
        <dbReference type="ARBA" id="ARBA00023125"/>
    </source>
</evidence>
<reference evidence="7" key="1">
    <citation type="submission" date="2015-11" db="EMBL/GenBank/DDBJ databases">
        <title>Complete genome sequence of a polyethylene-glycol degrader Sphingopyxis macrogoltabida 203N (NBRC 111659).</title>
        <authorList>
            <person name="Yoshiyuki O."/>
            <person name="Shouta N."/>
            <person name="Nagata Y."/>
            <person name="Numata M."/>
            <person name="Tsuchikane K."/>
            <person name="Hosoyama A."/>
            <person name="Yamazoe A."/>
            <person name="Tsuda M."/>
            <person name="Fujita N."/>
            <person name="Kawai F."/>
        </authorList>
    </citation>
    <scope>NUCLEOTIDE SEQUENCE [LARGE SCALE GENOMIC DNA]</scope>
    <source>
        <strain evidence="7">203N</strain>
    </source>
</reference>